<dbReference type="SMART" id="SM00365">
    <property type="entry name" value="LRR_SD22"/>
    <property type="match status" value="6"/>
</dbReference>
<keyword evidence="2" id="KW-0677">Repeat</keyword>
<keyword evidence="5" id="KW-1185">Reference proteome</keyword>
<dbReference type="InterPro" id="IPR050836">
    <property type="entry name" value="SDS22/Internalin_LRR"/>
</dbReference>
<comment type="caution">
    <text evidence="4">The sequence shown here is derived from an EMBL/GenBank/DDBJ whole genome shotgun (WGS) entry which is preliminary data.</text>
</comment>
<evidence type="ECO:0000256" key="3">
    <source>
        <dbReference type="SAM" id="MobiDB-lite"/>
    </source>
</evidence>
<dbReference type="PANTHER" id="PTHR46652:SF3">
    <property type="entry name" value="LEUCINE-RICH REPEAT-CONTAINING PROTEIN 9"/>
    <property type="match status" value="1"/>
</dbReference>
<dbReference type="EMBL" id="CAJJDO010000106">
    <property type="protein sequence ID" value="CAD8194090.1"/>
    <property type="molecule type" value="Genomic_DNA"/>
</dbReference>
<feature type="region of interest" description="Disordered" evidence="3">
    <location>
        <begin position="404"/>
        <end position="428"/>
    </location>
</feature>
<accession>A0A8S1WZZ3</accession>
<reference evidence="4" key="1">
    <citation type="submission" date="2021-01" db="EMBL/GenBank/DDBJ databases">
        <authorList>
            <consortium name="Genoscope - CEA"/>
            <person name="William W."/>
        </authorList>
    </citation>
    <scope>NUCLEOTIDE SEQUENCE</scope>
</reference>
<evidence type="ECO:0000313" key="5">
    <source>
        <dbReference type="Proteomes" id="UP000689195"/>
    </source>
</evidence>
<evidence type="ECO:0008006" key="6">
    <source>
        <dbReference type="Google" id="ProtNLM"/>
    </source>
</evidence>
<dbReference type="OrthoDB" id="277458at2759"/>
<keyword evidence="1" id="KW-0433">Leucine-rich repeat</keyword>
<dbReference type="SMART" id="SM00369">
    <property type="entry name" value="LRR_TYP"/>
    <property type="match status" value="4"/>
</dbReference>
<dbReference type="Proteomes" id="UP000689195">
    <property type="component" value="Unassembled WGS sequence"/>
</dbReference>
<proteinExistence type="predicted"/>
<dbReference type="PROSITE" id="PS51450">
    <property type="entry name" value="LRR"/>
    <property type="match status" value="6"/>
</dbReference>
<dbReference type="InterPro" id="IPR025875">
    <property type="entry name" value="Leu-rich_rpt_4"/>
</dbReference>
<feature type="region of interest" description="Disordered" evidence="3">
    <location>
        <begin position="1"/>
        <end position="29"/>
    </location>
</feature>
<evidence type="ECO:0000256" key="2">
    <source>
        <dbReference type="ARBA" id="ARBA00022737"/>
    </source>
</evidence>
<dbReference type="InterPro" id="IPR001611">
    <property type="entry name" value="Leu-rich_rpt"/>
</dbReference>
<sequence>MNKDSRYAYTKSSMSPNKNLRQSEQSAQTYSTGFTKKNTFKATQQNQAALISQLPEIQKKRNKNEAFVHSQEFQEILQIEQDERYRYLIKNGTIKKIENGGNIIFSELQQIPGIWVCYRRPQERQANAEKLSLDWLDLSHMPLLEGEEKLKILTFQHNRIGTIQNLVSLPNLLYLDLYDNQIKEIEELKQVQKLKVLLLPKNQIRKIQNLEYLQKLEVLDLHSNKITNLEGLNKLKNLKVLNLGNNLIQKLEGMEELTSLNELNLKINQIEFIDHIQVLPQLQKLFLSQNKINQYPFIFDLLELSLENNPISQNKSEYYKYICSNYEKLRILDGKSVELIKQDIQYLEIPKSEPIKKKNLNQMVQQQQQKKPQKLYQFGLEIQGVGQDSKLKDDINPIQLSKKDVNSSKNQTKDVQLSHKNSMSSNGTEDEIISLIKKQWIQESKRIQELEQQNQLNSKSCLEHQILEGGHAEVEDDTFLLIYGTAAGMVLPTQNFNQIIEKIHFQYMFFDSLIDSQLQVIKEYTKLKEIILKDNYINSLLQLAKLEHLIDIQKITIQNNQINNCSFMFSFLVYRIPTLIQINNKDVRNEDRQKAKLLFSNFDKALIMHEKGQNSDNFRQLKSYQKNRQYIKTYQKALNEVVFQQKIVINQKKLFDNMFENYLNQIIEVCNNKEK</sequence>
<evidence type="ECO:0000313" key="4">
    <source>
        <dbReference type="EMBL" id="CAD8194090.1"/>
    </source>
</evidence>
<dbReference type="PANTHER" id="PTHR46652">
    <property type="entry name" value="LEUCINE-RICH REPEAT AND IQ DOMAIN-CONTAINING PROTEIN 1-RELATED"/>
    <property type="match status" value="1"/>
</dbReference>
<protein>
    <recommendedName>
        <fullName evidence="6">Leucine-rich repeat protein</fullName>
    </recommendedName>
</protein>
<feature type="compositionally biased region" description="Polar residues" evidence="3">
    <location>
        <begin position="10"/>
        <end position="29"/>
    </location>
</feature>
<organism evidence="4 5">
    <name type="scientific">Paramecium pentaurelia</name>
    <dbReference type="NCBI Taxonomy" id="43138"/>
    <lineage>
        <taxon>Eukaryota</taxon>
        <taxon>Sar</taxon>
        <taxon>Alveolata</taxon>
        <taxon>Ciliophora</taxon>
        <taxon>Intramacronucleata</taxon>
        <taxon>Oligohymenophorea</taxon>
        <taxon>Peniculida</taxon>
        <taxon>Parameciidae</taxon>
        <taxon>Paramecium</taxon>
    </lineage>
</organism>
<evidence type="ECO:0000256" key="1">
    <source>
        <dbReference type="ARBA" id="ARBA00022614"/>
    </source>
</evidence>
<dbReference type="InterPro" id="IPR003591">
    <property type="entry name" value="Leu-rich_rpt_typical-subtyp"/>
</dbReference>
<name>A0A8S1WZZ3_9CILI</name>
<gene>
    <name evidence="4" type="ORF">PPENT_87.1.T1060019</name>
</gene>
<feature type="compositionally biased region" description="Polar residues" evidence="3">
    <location>
        <begin position="407"/>
        <end position="427"/>
    </location>
</feature>
<dbReference type="AlphaFoldDB" id="A0A8S1WZZ3"/>
<dbReference type="Pfam" id="PF12799">
    <property type="entry name" value="LRR_4"/>
    <property type="match status" value="2"/>
</dbReference>